<dbReference type="SUPFAM" id="SSF54427">
    <property type="entry name" value="NTF2-like"/>
    <property type="match status" value="1"/>
</dbReference>
<dbReference type="InterPro" id="IPR032710">
    <property type="entry name" value="NTF2-like_dom_sf"/>
</dbReference>
<dbReference type="InterPro" id="IPR037401">
    <property type="entry name" value="SnoaL-like"/>
</dbReference>
<organism evidence="2 3">
    <name type="scientific">Neorhizobium galegae</name>
    <name type="common">Rhizobium galegae</name>
    <dbReference type="NCBI Taxonomy" id="399"/>
    <lineage>
        <taxon>Bacteria</taxon>
        <taxon>Pseudomonadati</taxon>
        <taxon>Pseudomonadota</taxon>
        <taxon>Alphaproteobacteria</taxon>
        <taxon>Hyphomicrobiales</taxon>
        <taxon>Rhizobiaceae</taxon>
        <taxon>Rhizobium/Agrobacterium group</taxon>
        <taxon>Neorhizobium</taxon>
    </lineage>
</organism>
<protein>
    <submittedName>
        <fullName evidence="2">Nuclear transport factor 2 family protein</fullName>
    </submittedName>
</protein>
<dbReference type="Gene3D" id="3.10.450.50">
    <property type="match status" value="1"/>
</dbReference>
<feature type="domain" description="SnoaL-like" evidence="1">
    <location>
        <begin position="2"/>
        <end position="59"/>
    </location>
</feature>
<proteinExistence type="predicted"/>
<dbReference type="Proteomes" id="UP000386575">
    <property type="component" value="Unassembled WGS sequence"/>
</dbReference>
<reference evidence="2 3" key="1">
    <citation type="submission" date="2019-09" db="EMBL/GenBank/DDBJ databases">
        <title>Genome sequencing of Ng87 strain.</title>
        <authorList>
            <person name="Karasev E.S."/>
            <person name="Andronov E."/>
        </authorList>
    </citation>
    <scope>NUCLEOTIDE SEQUENCE [LARGE SCALE GENOMIC DNA]</scope>
    <source>
        <strain evidence="2 3">Ng87</strain>
    </source>
</reference>
<evidence type="ECO:0000313" key="3">
    <source>
        <dbReference type="Proteomes" id="UP000386575"/>
    </source>
</evidence>
<dbReference type="RefSeq" id="WP_151047072.1">
    <property type="nucleotide sequence ID" value="NZ_VZUL01000003.1"/>
</dbReference>
<dbReference type="EMBL" id="VZUL01000003">
    <property type="protein sequence ID" value="KAB1083846.1"/>
    <property type="molecule type" value="Genomic_DNA"/>
</dbReference>
<sequence>MTYAPTNLAITAGQDVAFVTCEVHCDGTSAGPLDFRLTIGLERQDGEWVITHEHHSMPTTEERFIEQ</sequence>
<evidence type="ECO:0000313" key="2">
    <source>
        <dbReference type="EMBL" id="KAB1083846.1"/>
    </source>
</evidence>
<dbReference type="Pfam" id="PF13474">
    <property type="entry name" value="SnoaL_3"/>
    <property type="match status" value="1"/>
</dbReference>
<name>A0A6A1TLV3_NEOGA</name>
<gene>
    <name evidence="2" type="ORF">F4V91_30935</name>
</gene>
<comment type="caution">
    <text evidence="2">The sequence shown here is derived from an EMBL/GenBank/DDBJ whole genome shotgun (WGS) entry which is preliminary data.</text>
</comment>
<dbReference type="AlphaFoldDB" id="A0A6A1TLV3"/>
<evidence type="ECO:0000259" key="1">
    <source>
        <dbReference type="Pfam" id="PF13474"/>
    </source>
</evidence>
<accession>A0A6A1TLV3</accession>